<dbReference type="EMBL" id="QFFI01000030">
    <property type="protein sequence ID" value="PWG61593.1"/>
    <property type="molecule type" value="Genomic_DNA"/>
</dbReference>
<sequence>MELDQMGAPFPPSPEVADTANSDITARRIREALDQECTVIPPLVTPGATPGARGWLSAPRQPVQAQGDRHHPRPRAERRPDIPFHIVEAWGSSEEMRRHRNRAASLPNVTWHDSVADMRPLYRRARVVTSPGRCPEAWGHVATEPQVSGTRVLGSNRGGLPQAVVPGGVLLDPDVGMDACKRALSELWDNDSRYDALLGTARAHATRPERQPETVVTRFEDVLAEHCRSANRK</sequence>
<evidence type="ECO:0000313" key="3">
    <source>
        <dbReference type="EMBL" id="PWG61593.1"/>
    </source>
</evidence>
<evidence type="ECO:0000313" key="4">
    <source>
        <dbReference type="Proteomes" id="UP000245474"/>
    </source>
</evidence>
<organism evidence="3 4">
    <name type="scientific">Sediminicurvatus halobius</name>
    <dbReference type="NCBI Taxonomy" id="2182432"/>
    <lineage>
        <taxon>Bacteria</taxon>
        <taxon>Pseudomonadati</taxon>
        <taxon>Pseudomonadota</taxon>
        <taxon>Gammaproteobacteria</taxon>
        <taxon>Chromatiales</taxon>
        <taxon>Ectothiorhodospiraceae</taxon>
        <taxon>Sediminicurvatus</taxon>
    </lineage>
</organism>
<gene>
    <name evidence="3" type="ORF">DEM34_15500</name>
</gene>
<comment type="caution">
    <text evidence="3">The sequence shown here is derived from an EMBL/GenBank/DDBJ whole genome shotgun (WGS) entry which is preliminary data.</text>
</comment>
<accession>A0A2U2MXU1</accession>
<dbReference type="Gene3D" id="3.40.50.2000">
    <property type="entry name" value="Glycogen Phosphorylase B"/>
    <property type="match status" value="1"/>
</dbReference>
<dbReference type="OrthoDB" id="255821at2"/>
<proteinExistence type="predicted"/>
<feature type="region of interest" description="Disordered" evidence="1">
    <location>
        <begin position="1"/>
        <end position="20"/>
    </location>
</feature>
<feature type="domain" description="Glycosyl transferase family 1" evidence="2">
    <location>
        <begin position="78"/>
        <end position="196"/>
    </location>
</feature>
<dbReference type="Pfam" id="PF00534">
    <property type="entry name" value="Glycos_transf_1"/>
    <property type="match status" value="1"/>
</dbReference>
<dbReference type="AlphaFoldDB" id="A0A2U2MXU1"/>
<name>A0A2U2MXU1_9GAMM</name>
<dbReference type="Proteomes" id="UP000245474">
    <property type="component" value="Unassembled WGS sequence"/>
</dbReference>
<evidence type="ECO:0000259" key="2">
    <source>
        <dbReference type="Pfam" id="PF00534"/>
    </source>
</evidence>
<dbReference type="SUPFAM" id="SSF53756">
    <property type="entry name" value="UDP-Glycosyltransferase/glycogen phosphorylase"/>
    <property type="match status" value="1"/>
</dbReference>
<dbReference type="InterPro" id="IPR001296">
    <property type="entry name" value="Glyco_trans_1"/>
</dbReference>
<evidence type="ECO:0000256" key="1">
    <source>
        <dbReference type="SAM" id="MobiDB-lite"/>
    </source>
</evidence>
<keyword evidence="4" id="KW-1185">Reference proteome</keyword>
<dbReference type="RefSeq" id="WP_146205262.1">
    <property type="nucleotide sequence ID" value="NZ_CP086615.1"/>
</dbReference>
<feature type="region of interest" description="Disordered" evidence="1">
    <location>
        <begin position="40"/>
        <end position="79"/>
    </location>
</feature>
<protein>
    <recommendedName>
        <fullName evidence="2">Glycosyl transferase family 1 domain-containing protein</fullName>
    </recommendedName>
</protein>
<reference evidence="3 4" key="1">
    <citation type="submission" date="2018-05" db="EMBL/GenBank/DDBJ databases">
        <title>Spiribacter halobius sp. nov., a moderately halophilic bacterium isolated from marine solar saltern.</title>
        <authorList>
            <person name="Zheng W.-S."/>
            <person name="Lu D.-C."/>
            <person name="Du Z.-J."/>
        </authorList>
    </citation>
    <scope>NUCLEOTIDE SEQUENCE [LARGE SCALE GENOMIC DNA]</scope>
    <source>
        <strain evidence="3 4">E85</strain>
    </source>
</reference>
<dbReference type="GO" id="GO:0016757">
    <property type="term" value="F:glycosyltransferase activity"/>
    <property type="evidence" value="ECO:0007669"/>
    <property type="project" value="InterPro"/>
</dbReference>